<feature type="non-terminal residue" evidence="4">
    <location>
        <position position="1"/>
    </location>
</feature>
<accession>A0A0F9E0X1</accession>
<dbReference type="PANTHER" id="PTHR10887">
    <property type="entry name" value="DNA2/NAM7 HELICASE FAMILY"/>
    <property type="match status" value="1"/>
</dbReference>
<feature type="coiled-coil region" evidence="1">
    <location>
        <begin position="1"/>
        <end position="28"/>
    </location>
</feature>
<dbReference type="AlphaFoldDB" id="A0A0F9E0X1"/>
<dbReference type="EMBL" id="LAZR01039146">
    <property type="protein sequence ID" value="KKL17723.1"/>
    <property type="molecule type" value="Genomic_DNA"/>
</dbReference>
<dbReference type="InterPro" id="IPR047187">
    <property type="entry name" value="SF1_C_Upf1"/>
</dbReference>
<feature type="non-terminal residue" evidence="4">
    <location>
        <position position="505"/>
    </location>
</feature>
<dbReference type="SUPFAM" id="SSF52540">
    <property type="entry name" value="P-loop containing nucleoside triphosphate hydrolases"/>
    <property type="match status" value="1"/>
</dbReference>
<evidence type="ECO:0008006" key="5">
    <source>
        <dbReference type="Google" id="ProtNLM"/>
    </source>
</evidence>
<dbReference type="Pfam" id="PF13086">
    <property type="entry name" value="AAA_11"/>
    <property type="match status" value="1"/>
</dbReference>
<evidence type="ECO:0000259" key="2">
    <source>
        <dbReference type="Pfam" id="PF13086"/>
    </source>
</evidence>
<dbReference type="CDD" id="cd18808">
    <property type="entry name" value="SF1_C_Upf1"/>
    <property type="match status" value="1"/>
</dbReference>
<protein>
    <recommendedName>
        <fullName evidence="5">DNA2/NAM7 helicase-like C-terminal domain-containing protein</fullName>
    </recommendedName>
</protein>
<sequence>LEQQENKLVRLRNEADELDQSVEKIRQDISGDIFEKLRSLDFSKYNNSISSFQKSFKRAIKEEQYLLSRIFWFLIKHGRYKKLNDEISNVQPIFSLLKIDSPKHSLSDTNINSWKLTCETLNTHFLYAQKIQDFNASLKLLQKTRSLEEISKEKIELLNKLANNANSLWRGWLRLRPSRLSNEDRQLINKYNALLKMVIDAGSDLYTKLGKKVYREYANLSKKVRHLLPAWAVTSLAARGKIPFEAGYFDLVVFDESSQCDIASALPLLYRAKQAVIIGDPKQLSHISGLQRGQDQQLLDKHNLIPDYAHWAYSYNSLFALASGFVSSGSIVNLRDHHRSHADIIEFSNNEFYESNLRVATNYDRLNLLKSETNGVRWIDCVGSVKRPSSGGAINEKEAKAITKELARLVLEQKYSGSIGVVTPFRAQANYIRKLVNDDSNLSSRLISHNFLVDTVHKFQGDERDIMIFSPVLSKNMPKGSLIFLNNNGNLFNVAITRARAMLLV</sequence>
<evidence type="ECO:0000256" key="1">
    <source>
        <dbReference type="SAM" id="Coils"/>
    </source>
</evidence>
<evidence type="ECO:0000259" key="3">
    <source>
        <dbReference type="Pfam" id="PF13087"/>
    </source>
</evidence>
<dbReference type="InterPro" id="IPR027417">
    <property type="entry name" value="P-loop_NTPase"/>
</dbReference>
<comment type="caution">
    <text evidence="4">The sequence shown here is derived from an EMBL/GenBank/DDBJ whole genome shotgun (WGS) entry which is preliminary data.</text>
</comment>
<dbReference type="GO" id="GO:0004386">
    <property type="term" value="F:helicase activity"/>
    <property type="evidence" value="ECO:0007669"/>
    <property type="project" value="InterPro"/>
</dbReference>
<dbReference type="InterPro" id="IPR045055">
    <property type="entry name" value="DNA2/NAM7-like"/>
</dbReference>
<keyword evidence="1" id="KW-0175">Coiled coil</keyword>
<dbReference type="Pfam" id="PF13087">
    <property type="entry name" value="AAA_12"/>
    <property type="match status" value="1"/>
</dbReference>
<dbReference type="Gene3D" id="3.40.50.300">
    <property type="entry name" value="P-loop containing nucleotide triphosphate hydrolases"/>
    <property type="match status" value="2"/>
</dbReference>
<feature type="domain" description="DNA2/NAM7 helicase helicase" evidence="2">
    <location>
        <begin position="143"/>
        <end position="285"/>
    </location>
</feature>
<reference evidence="4" key="1">
    <citation type="journal article" date="2015" name="Nature">
        <title>Complex archaea that bridge the gap between prokaryotes and eukaryotes.</title>
        <authorList>
            <person name="Spang A."/>
            <person name="Saw J.H."/>
            <person name="Jorgensen S.L."/>
            <person name="Zaremba-Niedzwiedzka K."/>
            <person name="Martijn J."/>
            <person name="Lind A.E."/>
            <person name="van Eijk R."/>
            <person name="Schleper C."/>
            <person name="Guy L."/>
            <person name="Ettema T.J."/>
        </authorList>
    </citation>
    <scope>NUCLEOTIDE SEQUENCE</scope>
</reference>
<proteinExistence type="predicted"/>
<name>A0A0F9E0X1_9ZZZZ</name>
<dbReference type="InterPro" id="IPR041679">
    <property type="entry name" value="DNA2/NAM7-like_C"/>
</dbReference>
<gene>
    <name evidence="4" type="ORF">LCGC14_2482710</name>
</gene>
<feature type="domain" description="DNA2/NAM7 helicase-like C-terminal" evidence="3">
    <location>
        <begin position="329"/>
        <end position="505"/>
    </location>
</feature>
<dbReference type="InterPro" id="IPR041677">
    <property type="entry name" value="DNA2/NAM7_AAA_11"/>
</dbReference>
<evidence type="ECO:0000313" key="4">
    <source>
        <dbReference type="EMBL" id="KKL17723.1"/>
    </source>
</evidence>
<organism evidence="4">
    <name type="scientific">marine sediment metagenome</name>
    <dbReference type="NCBI Taxonomy" id="412755"/>
    <lineage>
        <taxon>unclassified sequences</taxon>
        <taxon>metagenomes</taxon>
        <taxon>ecological metagenomes</taxon>
    </lineage>
</organism>